<evidence type="ECO:0000313" key="1">
    <source>
        <dbReference type="EMBL" id="KAH6931760.1"/>
    </source>
</evidence>
<organism evidence="1 2">
    <name type="scientific">Hyalomma asiaticum</name>
    <name type="common">Tick</name>
    <dbReference type="NCBI Taxonomy" id="266040"/>
    <lineage>
        <taxon>Eukaryota</taxon>
        <taxon>Metazoa</taxon>
        <taxon>Ecdysozoa</taxon>
        <taxon>Arthropoda</taxon>
        <taxon>Chelicerata</taxon>
        <taxon>Arachnida</taxon>
        <taxon>Acari</taxon>
        <taxon>Parasitiformes</taxon>
        <taxon>Ixodida</taxon>
        <taxon>Ixodoidea</taxon>
        <taxon>Ixodidae</taxon>
        <taxon>Hyalomminae</taxon>
        <taxon>Hyalomma</taxon>
    </lineage>
</organism>
<protein>
    <submittedName>
        <fullName evidence="1">Uncharacterized protein</fullName>
    </submittedName>
</protein>
<sequence length="344" mass="38093">MSGCVYSDWCDVYLCSTPLQQGNSKNGAVNALSLLASSTRSVCGNSWEKHWLLVFDYGEDEVLVCDADMDHEGDLTGRTTWKKRTALQNYEHKKYLAKRNIPKERIYQLVRSMCDSGRYHLTDNNCQKWVQGLLQELEIDFPADELDARAVVNHYIQPAAIAGAVALGVGLLVSPPREPRNAMSHIGDEQQHQKRRAVKHCANTPWRIAVVGCAVILFTTGVFGTSGLFYVYFMEAFRVSREAASWPASTMAVTLNCSGLGIGFVENAMAVTIATSFLNHQSFAMGVKDGGRTLSVLIFPTIVSRFNSLYGIRQHSSTMWSVAHARNGAGVNAETATSEETYRY</sequence>
<comment type="caution">
    <text evidence="1">The sequence shown here is derived from an EMBL/GenBank/DDBJ whole genome shotgun (WGS) entry which is preliminary data.</text>
</comment>
<dbReference type="EMBL" id="CM023484">
    <property type="protein sequence ID" value="KAH6931760.1"/>
    <property type="molecule type" value="Genomic_DNA"/>
</dbReference>
<proteinExistence type="predicted"/>
<evidence type="ECO:0000313" key="2">
    <source>
        <dbReference type="Proteomes" id="UP000821845"/>
    </source>
</evidence>
<dbReference type="Proteomes" id="UP000821845">
    <property type="component" value="Chromosome 4"/>
</dbReference>
<accession>A0ACB7SB21</accession>
<name>A0ACB7SB21_HYAAI</name>
<gene>
    <name evidence="1" type="ORF">HPB50_000353</name>
</gene>
<reference evidence="1" key="1">
    <citation type="submission" date="2020-05" db="EMBL/GenBank/DDBJ databases">
        <title>Large-scale comparative analyses of tick genomes elucidate their genetic diversity and vector capacities.</title>
        <authorList>
            <person name="Jia N."/>
            <person name="Wang J."/>
            <person name="Shi W."/>
            <person name="Du L."/>
            <person name="Sun Y."/>
            <person name="Zhan W."/>
            <person name="Jiang J."/>
            <person name="Wang Q."/>
            <person name="Zhang B."/>
            <person name="Ji P."/>
            <person name="Sakyi L.B."/>
            <person name="Cui X."/>
            <person name="Yuan T."/>
            <person name="Jiang B."/>
            <person name="Yang W."/>
            <person name="Lam T.T.-Y."/>
            <person name="Chang Q."/>
            <person name="Ding S."/>
            <person name="Wang X."/>
            <person name="Zhu J."/>
            <person name="Ruan X."/>
            <person name="Zhao L."/>
            <person name="Wei J."/>
            <person name="Que T."/>
            <person name="Du C."/>
            <person name="Cheng J."/>
            <person name="Dai P."/>
            <person name="Han X."/>
            <person name="Huang E."/>
            <person name="Gao Y."/>
            <person name="Liu J."/>
            <person name="Shao H."/>
            <person name="Ye R."/>
            <person name="Li L."/>
            <person name="Wei W."/>
            <person name="Wang X."/>
            <person name="Wang C."/>
            <person name="Yang T."/>
            <person name="Huo Q."/>
            <person name="Li W."/>
            <person name="Guo W."/>
            <person name="Chen H."/>
            <person name="Zhou L."/>
            <person name="Ni X."/>
            <person name="Tian J."/>
            <person name="Zhou Y."/>
            <person name="Sheng Y."/>
            <person name="Liu T."/>
            <person name="Pan Y."/>
            <person name="Xia L."/>
            <person name="Li J."/>
            <person name="Zhao F."/>
            <person name="Cao W."/>
        </authorList>
    </citation>
    <scope>NUCLEOTIDE SEQUENCE</scope>
    <source>
        <strain evidence="1">Hyas-2018</strain>
    </source>
</reference>
<keyword evidence="2" id="KW-1185">Reference proteome</keyword>